<dbReference type="KEGG" id="gtn:GTNG_3122"/>
<evidence type="ECO:0000313" key="2">
    <source>
        <dbReference type="Proteomes" id="UP000001578"/>
    </source>
</evidence>
<gene>
    <name evidence="1" type="ordered locus">GTNG_3122</name>
</gene>
<dbReference type="Proteomes" id="UP000001578">
    <property type="component" value="Chromosome"/>
</dbReference>
<dbReference type="AlphaFoldDB" id="A4IT13"/>
<reference evidence="1 2" key="1">
    <citation type="journal article" date="2007" name="Proc. Natl. Acad. Sci. U.S.A.">
        <title>Genome and proteome of long-chain alkane degrading Geobacillus thermodenitrificans NG80-2 isolated from a deep-subsurface oil reservoir.</title>
        <authorList>
            <person name="Feng L."/>
            <person name="Wang W."/>
            <person name="Cheng J."/>
            <person name="Ren Y."/>
            <person name="Zhao G."/>
            <person name="Gao C."/>
            <person name="Tang Y."/>
            <person name="Liu X."/>
            <person name="Han W."/>
            <person name="Peng X."/>
            <person name="Liu R."/>
            <person name="Wang L."/>
        </authorList>
    </citation>
    <scope>NUCLEOTIDE SEQUENCE [LARGE SCALE GENOMIC DNA]</scope>
    <source>
        <strain evidence="1 2">NG80-2</strain>
    </source>
</reference>
<sequence length="63" mass="7480">MTDIAHCPRLHTLYDQTVNAIINNDYQFMQLKNHGFFDRTVKNINSFLNMRSKRRIANKNGRP</sequence>
<dbReference type="HOGENOM" id="CLU_2879505_0_0_9"/>
<proteinExistence type="predicted"/>
<organism evidence="1 2">
    <name type="scientific">Geobacillus thermodenitrificans (strain NG80-2)</name>
    <dbReference type="NCBI Taxonomy" id="420246"/>
    <lineage>
        <taxon>Bacteria</taxon>
        <taxon>Bacillati</taxon>
        <taxon>Bacillota</taxon>
        <taxon>Bacilli</taxon>
        <taxon>Bacillales</taxon>
        <taxon>Anoxybacillaceae</taxon>
        <taxon>Geobacillus</taxon>
    </lineage>
</organism>
<name>A4IT13_GEOTN</name>
<accession>A4IT13</accession>
<dbReference type="EMBL" id="CP000557">
    <property type="protein sequence ID" value="ABO68467.1"/>
    <property type="molecule type" value="Genomic_DNA"/>
</dbReference>
<evidence type="ECO:0000313" key="1">
    <source>
        <dbReference type="EMBL" id="ABO68467.1"/>
    </source>
</evidence>
<protein>
    <submittedName>
        <fullName evidence="1">Uncharacterized protein</fullName>
    </submittedName>
</protein>